<dbReference type="Proteomes" id="UP000245207">
    <property type="component" value="Unassembled WGS sequence"/>
</dbReference>
<gene>
    <name evidence="1" type="ORF">CTI12_AA037680</name>
</gene>
<dbReference type="AlphaFoldDB" id="A0A2U1QF51"/>
<dbReference type="STRING" id="35608.A0A2U1QF51"/>
<proteinExistence type="predicted"/>
<keyword evidence="2" id="KW-1185">Reference proteome</keyword>
<dbReference type="InterPro" id="IPR025886">
    <property type="entry name" value="PP2-like"/>
</dbReference>
<keyword evidence="1" id="KW-0418">Kinase</keyword>
<reference evidence="1 2" key="1">
    <citation type="journal article" date="2018" name="Mol. Plant">
        <title>The genome of Artemisia annua provides insight into the evolution of Asteraceae family and artemisinin biosynthesis.</title>
        <authorList>
            <person name="Shen Q."/>
            <person name="Zhang L."/>
            <person name="Liao Z."/>
            <person name="Wang S."/>
            <person name="Yan T."/>
            <person name="Shi P."/>
            <person name="Liu M."/>
            <person name="Fu X."/>
            <person name="Pan Q."/>
            <person name="Wang Y."/>
            <person name="Lv Z."/>
            <person name="Lu X."/>
            <person name="Zhang F."/>
            <person name="Jiang W."/>
            <person name="Ma Y."/>
            <person name="Chen M."/>
            <person name="Hao X."/>
            <person name="Li L."/>
            <person name="Tang Y."/>
            <person name="Lv G."/>
            <person name="Zhou Y."/>
            <person name="Sun X."/>
            <person name="Brodelius P.E."/>
            <person name="Rose J.K.C."/>
            <person name="Tang K."/>
        </authorList>
    </citation>
    <scope>NUCLEOTIDE SEQUENCE [LARGE SCALE GENOMIC DNA]</scope>
    <source>
        <strain evidence="2">cv. Huhao1</strain>
        <tissue evidence="1">Leaf</tissue>
    </source>
</reference>
<dbReference type="PANTHER" id="PTHR32278">
    <property type="entry name" value="F-BOX DOMAIN-CONTAINING PROTEIN"/>
    <property type="match status" value="1"/>
</dbReference>
<dbReference type="PANTHER" id="PTHR32278:SF149">
    <property type="entry name" value="PHLOEM PROTEIN"/>
    <property type="match status" value="1"/>
</dbReference>
<sequence length="249" mass="29048">MFISFSLEGFSSYYCGDGTIYVEGIEFRAINNVKNEEIGKFKEVQQVLKSNFNADQVQQLPAKFEEIFRKYGNRDELFWFGEVNGMKLLMLSAKAALYKYSNVDLFTSKPSPQSRFRKVVEFLPQTVFRINCTIESQMLSPDTHYRCYLVFKISEKCQGLHCPVKVRDLLHQENNEAEYFYFITPSRLNTNDITRVPKQREDGWMEIQLWNFNSTHELENDSLSINIKFTSLEGPMSGLIVCGLEFRPL</sequence>
<name>A0A2U1QF51_ARTAN</name>
<dbReference type="Pfam" id="PF14299">
    <property type="entry name" value="PP2"/>
    <property type="match status" value="1"/>
</dbReference>
<evidence type="ECO:0000313" key="1">
    <source>
        <dbReference type="EMBL" id="PWA96618.1"/>
    </source>
</evidence>
<comment type="caution">
    <text evidence="1">The sequence shown here is derived from an EMBL/GenBank/DDBJ whole genome shotgun (WGS) entry which is preliminary data.</text>
</comment>
<dbReference type="OrthoDB" id="1745877at2759"/>
<dbReference type="EMBL" id="PKPP01000169">
    <property type="protein sequence ID" value="PWA96618.1"/>
    <property type="molecule type" value="Genomic_DNA"/>
</dbReference>
<organism evidence="1 2">
    <name type="scientific">Artemisia annua</name>
    <name type="common">Sweet wormwood</name>
    <dbReference type="NCBI Taxonomy" id="35608"/>
    <lineage>
        <taxon>Eukaryota</taxon>
        <taxon>Viridiplantae</taxon>
        <taxon>Streptophyta</taxon>
        <taxon>Embryophyta</taxon>
        <taxon>Tracheophyta</taxon>
        <taxon>Spermatophyta</taxon>
        <taxon>Magnoliopsida</taxon>
        <taxon>eudicotyledons</taxon>
        <taxon>Gunneridae</taxon>
        <taxon>Pentapetalae</taxon>
        <taxon>asterids</taxon>
        <taxon>campanulids</taxon>
        <taxon>Asterales</taxon>
        <taxon>Asteraceae</taxon>
        <taxon>Asteroideae</taxon>
        <taxon>Anthemideae</taxon>
        <taxon>Artemisiinae</taxon>
        <taxon>Artemisia</taxon>
    </lineage>
</organism>
<dbReference type="GO" id="GO:0016301">
    <property type="term" value="F:kinase activity"/>
    <property type="evidence" value="ECO:0007669"/>
    <property type="project" value="UniProtKB-KW"/>
</dbReference>
<evidence type="ECO:0000313" key="2">
    <source>
        <dbReference type="Proteomes" id="UP000245207"/>
    </source>
</evidence>
<protein>
    <submittedName>
        <fullName evidence="1">Serine/threonine-protein kinase, active site protein</fullName>
    </submittedName>
</protein>
<keyword evidence="1" id="KW-0808">Transferase</keyword>
<accession>A0A2U1QF51</accession>